<dbReference type="InterPro" id="IPR005814">
    <property type="entry name" value="Aminotrans_3"/>
</dbReference>
<dbReference type="InterPro" id="IPR015424">
    <property type="entry name" value="PyrdxlP-dep_Trfase"/>
</dbReference>
<protein>
    <submittedName>
        <fullName evidence="4">Glutamate-1-semialdehyde 2,1-aminomutase</fullName>
    </submittedName>
</protein>
<dbReference type="PANTHER" id="PTHR43713">
    <property type="entry name" value="GLUTAMATE-1-SEMIALDEHYDE 2,1-AMINOMUTASE"/>
    <property type="match status" value="1"/>
</dbReference>
<dbReference type="Proteomes" id="UP000190130">
    <property type="component" value="Unassembled WGS sequence"/>
</dbReference>
<dbReference type="PANTHER" id="PTHR43713:SF3">
    <property type="entry name" value="GLUTAMATE-1-SEMIALDEHYDE 2,1-AMINOMUTASE 1, CHLOROPLASTIC-RELATED"/>
    <property type="match status" value="1"/>
</dbReference>
<dbReference type="AlphaFoldDB" id="A0A1T5FCT9"/>
<accession>A0A1T5FCT9</accession>
<evidence type="ECO:0000256" key="3">
    <source>
        <dbReference type="RuleBase" id="RU003560"/>
    </source>
</evidence>
<dbReference type="GO" id="GO:0008483">
    <property type="term" value="F:transaminase activity"/>
    <property type="evidence" value="ECO:0007669"/>
    <property type="project" value="InterPro"/>
</dbReference>
<dbReference type="InterPro" id="IPR015422">
    <property type="entry name" value="PyrdxlP-dep_Trfase_small"/>
</dbReference>
<dbReference type="Gene3D" id="3.90.1150.10">
    <property type="entry name" value="Aspartate Aminotransferase, domain 1"/>
    <property type="match status" value="1"/>
</dbReference>
<sequence length="438" mass="46248">MAGNGTQQAGALRFEESARQIAQNARYIAGGVNSNFRLGMQPGPLVFERGEGAYLIDADGNRIIDYYCGMGATVLGHTPAPVIEAVKRQAEKGILFAGQMPVEAEAAQLICERIPSAERLRFGSSGSEVAQAAMRLARAATGKRTIVKFEGHYHGWFDNILWSTAPGLNAAGPDDAPTPVIGSRGQDPAAGEGLSILGWNDLAALEARLAKGDVAAVLMEPAMCNQGAIAPAPGYLEGALAACRKHGAILIFDEVITGFRLGRGGAQERFGVTPDLTIMAKAIANGFPVAAIAGRADLLDLFADGVLHGGTFNAQPVSMAALVATQKALTPEHYDRSSAHGQRLQDGIRTILAEEGIKAQVAGFPLMFHVAFGLDAPARNYRDVARADKAAYSRFAHALLKRGVRVLERGAWFVSSEHDAGVVDATLEAVRGAVREIK</sequence>
<dbReference type="RefSeq" id="WP_244555604.1">
    <property type="nucleotide sequence ID" value="NZ_FUYX01000008.1"/>
</dbReference>
<organism evidence="4 5">
    <name type="scientific">Bosea thiooxidans</name>
    <dbReference type="NCBI Taxonomy" id="53254"/>
    <lineage>
        <taxon>Bacteria</taxon>
        <taxon>Pseudomonadati</taxon>
        <taxon>Pseudomonadota</taxon>
        <taxon>Alphaproteobacteria</taxon>
        <taxon>Hyphomicrobiales</taxon>
        <taxon>Boseaceae</taxon>
        <taxon>Bosea</taxon>
    </lineage>
</organism>
<evidence type="ECO:0000313" key="4">
    <source>
        <dbReference type="EMBL" id="SKB93962.1"/>
    </source>
</evidence>
<keyword evidence="2 3" id="KW-0663">Pyridoxal phosphate</keyword>
<comment type="cofactor">
    <cofactor evidence="1">
        <name>pyridoxal 5'-phosphate</name>
        <dbReference type="ChEBI" id="CHEBI:597326"/>
    </cofactor>
</comment>
<dbReference type="Pfam" id="PF00202">
    <property type="entry name" value="Aminotran_3"/>
    <property type="match status" value="1"/>
</dbReference>
<dbReference type="PROSITE" id="PS00600">
    <property type="entry name" value="AA_TRANSFER_CLASS_3"/>
    <property type="match status" value="1"/>
</dbReference>
<proteinExistence type="inferred from homology"/>
<dbReference type="EMBL" id="FUYX01000008">
    <property type="protein sequence ID" value="SKB93962.1"/>
    <property type="molecule type" value="Genomic_DNA"/>
</dbReference>
<dbReference type="InterPro" id="IPR015421">
    <property type="entry name" value="PyrdxlP-dep_Trfase_major"/>
</dbReference>
<dbReference type="InterPro" id="IPR049704">
    <property type="entry name" value="Aminotrans_3_PPA_site"/>
</dbReference>
<evidence type="ECO:0000256" key="1">
    <source>
        <dbReference type="ARBA" id="ARBA00001933"/>
    </source>
</evidence>
<name>A0A1T5FCT9_9HYPH</name>
<evidence type="ECO:0000256" key="2">
    <source>
        <dbReference type="ARBA" id="ARBA00022898"/>
    </source>
</evidence>
<dbReference type="Gene3D" id="3.40.640.10">
    <property type="entry name" value="Type I PLP-dependent aspartate aminotransferase-like (Major domain)"/>
    <property type="match status" value="1"/>
</dbReference>
<dbReference type="GO" id="GO:0030170">
    <property type="term" value="F:pyridoxal phosphate binding"/>
    <property type="evidence" value="ECO:0007669"/>
    <property type="project" value="InterPro"/>
</dbReference>
<dbReference type="CDD" id="cd00610">
    <property type="entry name" value="OAT_like"/>
    <property type="match status" value="1"/>
</dbReference>
<evidence type="ECO:0000313" key="5">
    <source>
        <dbReference type="Proteomes" id="UP000190130"/>
    </source>
</evidence>
<comment type="similarity">
    <text evidence="3">Belongs to the class-III pyridoxal-phosphate-dependent aminotransferase family.</text>
</comment>
<gene>
    <name evidence="4" type="ORF">SAMN05660750_03138</name>
</gene>
<dbReference type="SUPFAM" id="SSF53383">
    <property type="entry name" value="PLP-dependent transferases"/>
    <property type="match status" value="1"/>
</dbReference>
<reference evidence="4 5" key="1">
    <citation type="submission" date="2017-02" db="EMBL/GenBank/DDBJ databases">
        <authorList>
            <person name="Peterson S.W."/>
        </authorList>
    </citation>
    <scope>NUCLEOTIDE SEQUENCE [LARGE SCALE GENOMIC DNA]</scope>
    <source>
        <strain evidence="4 5">DSM 9653</strain>
    </source>
</reference>